<dbReference type="SUPFAM" id="SSF111369">
    <property type="entry name" value="HlyD-like secretion proteins"/>
    <property type="match status" value="1"/>
</dbReference>
<feature type="domain" description="CusB-like beta-barrel" evidence="2">
    <location>
        <begin position="161"/>
        <end position="235"/>
    </location>
</feature>
<evidence type="ECO:0000313" key="5">
    <source>
        <dbReference type="EMBL" id="MBC9984560.1"/>
    </source>
</evidence>
<comment type="caution">
    <text evidence="5">The sequence shown here is derived from an EMBL/GenBank/DDBJ whole genome shotgun (WGS) entry which is preliminary data.</text>
</comment>
<dbReference type="Pfam" id="PF25973">
    <property type="entry name" value="BSH_CzcB"/>
    <property type="match status" value="1"/>
</dbReference>
<gene>
    <name evidence="5" type="ORF">HA482_41015</name>
</gene>
<dbReference type="Pfam" id="PF25975">
    <property type="entry name" value="CzcB_C"/>
    <property type="match status" value="1"/>
</dbReference>
<dbReference type="EMBL" id="JAATTO010000123">
    <property type="protein sequence ID" value="MBC9984560.1"/>
    <property type="molecule type" value="Genomic_DNA"/>
</dbReference>
<sequence length="314" mass="33972">MKAFVRYSVFILVALALAYGGYRMLTPAATKPTPAEKAEKEEHADSVTLSDAKIETAGIELAKASAGVLRDSLLLNGIVQPNQESLVQVTPRFPGIVRDVRKRIGDRVQKGDVLALIESNQSLTQYELKASLAGTVIDRQTTLGEYVSEQKPAFVIADLSTVWVDFSVYRRDLKRVSIGDQVFIDPADGGAPVEAKVSYLSPVGSSDTQSAIARAVVANSEQRLRPGLFITGRLTLSAKTVNVAVKSSALQIWENRTVVFVRNGEKFDARDVEIGARDPELVEITFGVLEGDVYAAQNSFIIKAELGKGSGDND</sequence>
<organism evidence="5 6">
    <name type="scientific">Bradyrhizobium campsiandrae</name>
    <dbReference type="NCBI Taxonomy" id="1729892"/>
    <lineage>
        <taxon>Bacteria</taxon>
        <taxon>Pseudomonadati</taxon>
        <taxon>Pseudomonadota</taxon>
        <taxon>Alphaproteobacteria</taxon>
        <taxon>Hyphomicrobiales</taxon>
        <taxon>Nitrobacteraceae</taxon>
        <taxon>Bradyrhizobium</taxon>
    </lineage>
</organism>
<dbReference type="NCBIfam" id="NF045680">
    <property type="entry name" value="DiMtlExpIhpB"/>
    <property type="match status" value="1"/>
</dbReference>
<dbReference type="RefSeq" id="WP_188102864.1">
    <property type="nucleotide sequence ID" value="NZ_JAANIH010000029.1"/>
</dbReference>
<evidence type="ECO:0000256" key="1">
    <source>
        <dbReference type="ARBA" id="ARBA00022448"/>
    </source>
</evidence>
<feature type="domain" description="CzcB-like barrel-sandwich hybrid" evidence="3">
    <location>
        <begin position="86"/>
        <end position="158"/>
    </location>
</feature>
<evidence type="ECO:0000259" key="2">
    <source>
        <dbReference type="Pfam" id="PF25954"/>
    </source>
</evidence>
<feature type="domain" description="CzcB-like C-terminal circularly permuted SH3-like" evidence="4">
    <location>
        <begin position="243"/>
        <end position="303"/>
    </location>
</feature>
<dbReference type="Gene3D" id="2.40.50.100">
    <property type="match status" value="1"/>
</dbReference>
<dbReference type="PANTHER" id="PTHR30097">
    <property type="entry name" value="CATION EFFLUX SYSTEM PROTEIN CUSB"/>
    <property type="match status" value="1"/>
</dbReference>
<dbReference type="InterPro" id="IPR058649">
    <property type="entry name" value="CzcB_C"/>
</dbReference>
<proteinExistence type="predicted"/>
<dbReference type="InterPro" id="IPR058792">
    <property type="entry name" value="Beta-barrel_RND_2"/>
</dbReference>
<dbReference type="InterPro" id="IPR051909">
    <property type="entry name" value="MFP_Cation_Efflux"/>
</dbReference>
<evidence type="ECO:0000313" key="6">
    <source>
        <dbReference type="Proteomes" id="UP000639516"/>
    </source>
</evidence>
<dbReference type="Proteomes" id="UP000639516">
    <property type="component" value="Unassembled WGS sequence"/>
</dbReference>
<dbReference type="InterPro" id="IPR058647">
    <property type="entry name" value="BSH_CzcB-like"/>
</dbReference>
<keyword evidence="1" id="KW-0813">Transport</keyword>
<keyword evidence="6" id="KW-1185">Reference proteome</keyword>
<accession>A0ABR7UKG9</accession>
<protein>
    <submittedName>
        <fullName evidence="5">Efflux RND transporter periplasmic adaptor subunit</fullName>
    </submittedName>
</protein>
<dbReference type="Pfam" id="PF25954">
    <property type="entry name" value="Beta-barrel_RND_2"/>
    <property type="match status" value="1"/>
</dbReference>
<dbReference type="PANTHER" id="PTHR30097:SF4">
    <property type="entry name" value="SLR6042 PROTEIN"/>
    <property type="match status" value="1"/>
</dbReference>
<evidence type="ECO:0000259" key="4">
    <source>
        <dbReference type="Pfam" id="PF25975"/>
    </source>
</evidence>
<evidence type="ECO:0000259" key="3">
    <source>
        <dbReference type="Pfam" id="PF25973"/>
    </source>
</evidence>
<name>A0ABR7UKG9_9BRAD</name>
<dbReference type="Gene3D" id="2.40.420.20">
    <property type="match status" value="1"/>
</dbReference>
<dbReference type="Gene3D" id="2.40.30.170">
    <property type="match status" value="1"/>
</dbReference>
<reference evidence="5 6" key="1">
    <citation type="journal article" date="2020" name="Arch. Microbiol.">
        <title>Bradyrhizobium campsiandrae sp. nov., a nitrogen-fixing bacterial strain isolated from a native leguminous tree from the Amazon adapted to flooded conditions.</title>
        <authorList>
            <person name="Cabral Michel D."/>
            <person name="Martins da Costa E."/>
            <person name="Azarias Guimaraes A."/>
            <person name="Soares de Carvalho T."/>
            <person name="Santos de Castro Caputo P."/>
            <person name="Willems A."/>
            <person name="de Souza Moreira F.M."/>
        </authorList>
    </citation>
    <scope>NUCLEOTIDE SEQUENCE [LARGE SCALE GENOMIC DNA]</scope>
    <source>
        <strain evidence="6">INPA 384B</strain>
    </source>
</reference>